<name>A0A6C0AHV1_9ZZZZ</name>
<protein>
    <submittedName>
        <fullName evidence="1">Uncharacterized protein</fullName>
    </submittedName>
</protein>
<evidence type="ECO:0000313" key="1">
    <source>
        <dbReference type="EMBL" id="QHS79033.1"/>
    </source>
</evidence>
<proteinExistence type="predicted"/>
<organism evidence="1">
    <name type="scientific">viral metagenome</name>
    <dbReference type="NCBI Taxonomy" id="1070528"/>
    <lineage>
        <taxon>unclassified sequences</taxon>
        <taxon>metagenomes</taxon>
        <taxon>organismal metagenomes</taxon>
    </lineage>
</organism>
<dbReference type="EMBL" id="MN740625">
    <property type="protein sequence ID" value="QHS79033.1"/>
    <property type="molecule type" value="Genomic_DNA"/>
</dbReference>
<dbReference type="AlphaFoldDB" id="A0A6C0AHV1"/>
<accession>A0A6C0AHV1</accession>
<reference evidence="1" key="1">
    <citation type="journal article" date="2020" name="Nature">
        <title>Giant virus diversity and host interactions through global metagenomics.</title>
        <authorList>
            <person name="Schulz F."/>
            <person name="Roux S."/>
            <person name="Paez-Espino D."/>
            <person name="Jungbluth S."/>
            <person name="Walsh D.A."/>
            <person name="Denef V.J."/>
            <person name="McMahon K.D."/>
            <person name="Konstantinidis K.T."/>
            <person name="Eloe-Fadrosh E.A."/>
            <person name="Kyrpides N.C."/>
            <person name="Woyke T."/>
        </authorList>
    </citation>
    <scope>NUCLEOTIDE SEQUENCE</scope>
    <source>
        <strain evidence="1">GVMAG-S-1035118-87</strain>
    </source>
</reference>
<sequence length="119" mass="14221">MWADEIDDLEYQDDVQHVAIVDPKDFFYQPITTFSRNILNALTGEDTGYKVGSKDEYRFYVVMENDPFSKRDARRLYFDSPNQYEMATGLRVSKQSRDRFQARQKQFQTQKQSGWNPNW</sequence>